<reference evidence="3" key="1">
    <citation type="journal article" date="2023" name="Mol. Phylogenet. Evol.">
        <title>Genome-scale phylogeny and comparative genomics of the fungal order Sordariales.</title>
        <authorList>
            <person name="Hensen N."/>
            <person name="Bonometti L."/>
            <person name="Westerberg I."/>
            <person name="Brannstrom I.O."/>
            <person name="Guillou S."/>
            <person name="Cros-Aarteil S."/>
            <person name="Calhoun S."/>
            <person name="Haridas S."/>
            <person name="Kuo A."/>
            <person name="Mondo S."/>
            <person name="Pangilinan J."/>
            <person name="Riley R."/>
            <person name="LaButti K."/>
            <person name="Andreopoulos B."/>
            <person name="Lipzen A."/>
            <person name="Chen C."/>
            <person name="Yan M."/>
            <person name="Daum C."/>
            <person name="Ng V."/>
            <person name="Clum A."/>
            <person name="Steindorff A."/>
            <person name="Ohm R.A."/>
            <person name="Martin F."/>
            <person name="Silar P."/>
            <person name="Natvig D.O."/>
            <person name="Lalanne C."/>
            <person name="Gautier V."/>
            <person name="Ament-Velasquez S.L."/>
            <person name="Kruys A."/>
            <person name="Hutchinson M.I."/>
            <person name="Powell A.J."/>
            <person name="Barry K."/>
            <person name="Miller A.N."/>
            <person name="Grigoriev I.V."/>
            <person name="Debuchy R."/>
            <person name="Gladieux P."/>
            <person name="Hiltunen Thoren M."/>
            <person name="Johannesson H."/>
        </authorList>
    </citation>
    <scope>NUCLEOTIDE SEQUENCE</scope>
    <source>
        <strain evidence="3">CBS 168.71</strain>
    </source>
</reference>
<dbReference type="Pfam" id="PF26639">
    <property type="entry name" value="Het-6_barrel"/>
    <property type="match status" value="1"/>
</dbReference>
<organism evidence="3 4">
    <name type="scientific">Chaetomium fimeti</name>
    <dbReference type="NCBI Taxonomy" id="1854472"/>
    <lineage>
        <taxon>Eukaryota</taxon>
        <taxon>Fungi</taxon>
        <taxon>Dikarya</taxon>
        <taxon>Ascomycota</taxon>
        <taxon>Pezizomycotina</taxon>
        <taxon>Sordariomycetes</taxon>
        <taxon>Sordariomycetidae</taxon>
        <taxon>Sordariales</taxon>
        <taxon>Chaetomiaceae</taxon>
        <taxon>Chaetomium</taxon>
    </lineage>
</organism>
<feature type="compositionally biased region" description="Polar residues" evidence="1">
    <location>
        <begin position="323"/>
        <end position="333"/>
    </location>
</feature>
<evidence type="ECO:0000313" key="3">
    <source>
        <dbReference type="EMBL" id="KAK3300137.1"/>
    </source>
</evidence>
<evidence type="ECO:0000256" key="1">
    <source>
        <dbReference type="SAM" id="MobiDB-lite"/>
    </source>
</evidence>
<dbReference type="InterPro" id="IPR010730">
    <property type="entry name" value="HET"/>
</dbReference>
<feature type="domain" description="Heterokaryon incompatibility" evidence="2">
    <location>
        <begin position="381"/>
        <end position="540"/>
    </location>
</feature>
<dbReference type="Proteomes" id="UP001278766">
    <property type="component" value="Unassembled WGS sequence"/>
</dbReference>
<evidence type="ECO:0000259" key="2">
    <source>
        <dbReference type="Pfam" id="PF06985"/>
    </source>
</evidence>
<feature type="region of interest" description="Disordered" evidence="1">
    <location>
        <begin position="312"/>
        <end position="343"/>
    </location>
</feature>
<dbReference type="AlphaFoldDB" id="A0AAE0LWH2"/>
<dbReference type="EMBL" id="JAUEPN010000001">
    <property type="protein sequence ID" value="KAK3300137.1"/>
    <property type="molecule type" value="Genomic_DNA"/>
</dbReference>
<accession>A0AAE0LWH2</accession>
<reference evidence="3" key="2">
    <citation type="submission" date="2023-06" db="EMBL/GenBank/DDBJ databases">
        <authorList>
            <consortium name="Lawrence Berkeley National Laboratory"/>
            <person name="Haridas S."/>
            <person name="Hensen N."/>
            <person name="Bonometti L."/>
            <person name="Westerberg I."/>
            <person name="Brannstrom I.O."/>
            <person name="Guillou S."/>
            <person name="Cros-Aarteil S."/>
            <person name="Calhoun S."/>
            <person name="Kuo A."/>
            <person name="Mondo S."/>
            <person name="Pangilinan J."/>
            <person name="Riley R."/>
            <person name="Labutti K."/>
            <person name="Andreopoulos B."/>
            <person name="Lipzen A."/>
            <person name="Chen C."/>
            <person name="Yanf M."/>
            <person name="Daum C."/>
            <person name="Ng V."/>
            <person name="Clum A."/>
            <person name="Steindorff A."/>
            <person name="Ohm R."/>
            <person name="Martin F."/>
            <person name="Silar P."/>
            <person name="Natvig D."/>
            <person name="Lalanne C."/>
            <person name="Gautier V."/>
            <person name="Ament-Velasquez S.L."/>
            <person name="Kruys A."/>
            <person name="Hutchinson M.I."/>
            <person name="Powell A.J."/>
            <person name="Barry K."/>
            <person name="Miller A.N."/>
            <person name="Grigoriev I.V."/>
            <person name="Debuchy R."/>
            <person name="Gladieux P."/>
            <person name="Thoren M.H."/>
            <person name="Johannesson H."/>
        </authorList>
    </citation>
    <scope>NUCLEOTIDE SEQUENCE</scope>
    <source>
        <strain evidence="3">CBS 168.71</strain>
    </source>
</reference>
<gene>
    <name evidence="3" type="ORF">B0H64DRAFT_315579</name>
</gene>
<dbReference type="GeneID" id="87837195"/>
<proteinExistence type="predicted"/>
<sequence>MASSNDILEEEPPMRTIDFSDKPAVMQVSAALRRLWLIDPDSLEVGDHQDKSQLQSAFRNVMHNVGNWIAETPPSERWNDEVWKARTEYKLLDPPEGSQAEIDSSEGDQGPLFSPFRRAIYGVYDHVFWDVYNSLKEETDVGIGEFEPPATVVMVLTFAEDGSSEVPHFFPTDTFVYPVWIAPGTTLTFSVDGKEETLTPEGQTWRYSLWFRAGKIATATPKSETEERRGKVAAVMVMGQCAPRLLPTIPLEDHTIGAHRRNLTDAQPWAKDGKGEIDPGRPQTWPEADHLARAIFLKAGDAVDRCVFDEEFADSDKGEEQSDGQLTDVTTPNEQPPDAPLYSPLPAGYNIRILVLEPAPAAEDELQTRLEVVSLDDKPRFEAISYTWGHPSDMTMLNCNGSTVKMPRNLESALRRLRYTDRPRHVWADSVCINQQDIPERGQQVSIMRNIYLSSERVLVWLGLDEHDEAATAFAAVCDIVRAWRPEGDRVGFEGYSSLLEPMEDDDLASIRTAVDEKAWAALRTLFELNYFRRFWIIQELALGSSAVVFWGQHRISWGLIGICAAWMMSSGWYFSRGEPITAAYNTFLIYVLPLAKRSGISPFSKLDLSVVLGTTMGRFDSTDARDRIYALLGMPFAGNDPEAELLLKPDYSQDLRSVYIQGAQRILEQDKHLRILSAVQHGAELDLTYPSWVPKWHEPLPAEPLGLRDEQGYYANGGELFCPTAATFSSPSSNDDNTNTTTTNTHHSLTLPGLVCSTITSTSAPLERGNLHLGALPPGPHRTALSTLFASLNSEQAQVRASWSATLEKFTLFGFADPAVQAAHHSSNSNARAVAVTGQPGKYGMRAAAESLDGERAQTDHLGEFLLYWRERAGWRGGERVFVMEDGREGLGPAAAREGDVVVVLFGGVVPFVLRPCEGEEGGGRFWRLVGECFVPGLMQGEAVERAGLLAEGTFDRDEGGALRLTPTPQDEEDPRLTRKVGEHGIVAFEIR</sequence>
<evidence type="ECO:0000313" key="4">
    <source>
        <dbReference type="Proteomes" id="UP001278766"/>
    </source>
</evidence>
<dbReference type="RefSeq" id="XP_062663651.1">
    <property type="nucleotide sequence ID" value="XM_062800247.1"/>
</dbReference>
<keyword evidence="4" id="KW-1185">Reference proteome</keyword>
<dbReference type="PANTHER" id="PTHR24148:SF64">
    <property type="entry name" value="HETEROKARYON INCOMPATIBILITY DOMAIN-CONTAINING PROTEIN"/>
    <property type="match status" value="1"/>
</dbReference>
<comment type="caution">
    <text evidence="3">The sequence shown here is derived from an EMBL/GenBank/DDBJ whole genome shotgun (WGS) entry which is preliminary data.</text>
</comment>
<dbReference type="Pfam" id="PF06985">
    <property type="entry name" value="HET"/>
    <property type="match status" value="1"/>
</dbReference>
<dbReference type="PANTHER" id="PTHR24148">
    <property type="entry name" value="ANKYRIN REPEAT DOMAIN-CONTAINING PROTEIN 39 HOMOLOG-RELATED"/>
    <property type="match status" value="1"/>
</dbReference>
<name>A0AAE0LWH2_9PEZI</name>
<dbReference type="InterPro" id="IPR052895">
    <property type="entry name" value="HetReg/Transcr_Mod"/>
</dbReference>
<protein>
    <submittedName>
        <fullName evidence="3">Heterokaryon incompatibility protein-domain-containing protein</fullName>
    </submittedName>
</protein>